<dbReference type="EMBL" id="LAZR01008419">
    <property type="protein sequence ID" value="KKM78884.1"/>
    <property type="molecule type" value="Genomic_DNA"/>
</dbReference>
<keyword evidence="1" id="KW-0472">Membrane</keyword>
<organism evidence="2">
    <name type="scientific">marine sediment metagenome</name>
    <dbReference type="NCBI Taxonomy" id="412755"/>
    <lineage>
        <taxon>unclassified sequences</taxon>
        <taxon>metagenomes</taxon>
        <taxon>ecological metagenomes</taxon>
    </lineage>
</organism>
<keyword evidence="1" id="KW-0812">Transmembrane</keyword>
<evidence type="ECO:0000313" key="2">
    <source>
        <dbReference type="EMBL" id="KKM78884.1"/>
    </source>
</evidence>
<name>A0A0F9K9L5_9ZZZZ</name>
<feature type="non-terminal residue" evidence="2">
    <location>
        <position position="49"/>
    </location>
</feature>
<proteinExistence type="predicted"/>
<keyword evidence="1" id="KW-1133">Transmembrane helix</keyword>
<protein>
    <submittedName>
        <fullName evidence="2">Uncharacterized protein</fullName>
    </submittedName>
</protein>
<feature type="transmembrane region" description="Helical" evidence="1">
    <location>
        <begin position="30"/>
        <end position="47"/>
    </location>
</feature>
<accession>A0A0F9K9L5</accession>
<comment type="caution">
    <text evidence="2">The sequence shown here is derived from an EMBL/GenBank/DDBJ whole genome shotgun (WGS) entry which is preliminary data.</text>
</comment>
<gene>
    <name evidence="2" type="ORF">LCGC14_1355540</name>
</gene>
<sequence length="49" mass="5560">MVQLHPDVLTANVTDFIGYNEHLANLTDGLFFPIILFVIWIISFIVVKA</sequence>
<reference evidence="2" key="1">
    <citation type="journal article" date="2015" name="Nature">
        <title>Complex archaea that bridge the gap between prokaryotes and eukaryotes.</title>
        <authorList>
            <person name="Spang A."/>
            <person name="Saw J.H."/>
            <person name="Jorgensen S.L."/>
            <person name="Zaremba-Niedzwiedzka K."/>
            <person name="Martijn J."/>
            <person name="Lind A.E."/>
            <person name="van Eijk R."/>
            <person name="Schleper C."/>
            <person name="Guy L."/>
            <person name="Ettema T.J."/>
        </authorList>
    </citation>
    <scope>NUCLEOTIDE SEQUENCE</scope>
</reference>
<dbReference type="AlphaFoldDB" id="A0A0F9K9L5"/>
<evidence type="ECO:0000256" key="1">
    <source>
        <dbReference type="SAM" id="Phobius"/>
    </source>
</evidence>